<name>A0ABX5FD92_9BURK</name>
<keyword evidence="9" id="KW-1185">Reference proteome</keyword>
<accession>A0ABX5FD92</accession>
<dbReference type="RefSeq" id="WP_106183034.1">
    <property type="nucleotide sequence ID" value="NZ_MUHY01000003.1"/>
</dbReference>
<evidence type="ECO:0000256" key="3">
    <source>
        <dbReference type="ARBA" id="ARBA00024303"/>
    </source>
</evidence>
<sequence length="412" mass="47497">MTIRHTLSCDLFCAVVDNYGDIGVCWRLARQLVQEHNWRVRLWVDNLKAFSALRPEIDISRRKQIFDGVDVRHWTDTFDAEKHIPNKVVIEAFACELPATYVMAMYAKQQAKSSSIWINLEYLGLEDWVEDYHLQKSIHPQLGLQKTFFFPGFTEKTGGVARENDLITRRNAWFASPNIQSAHWRALGFHSKPEGALTVSLFSYENTKLPALLSQWEKSSQPIICLVPQGCIMPLITGYFGIEALPAGKQASRGALTVHGLPFLPQDRFDQLLWSCDLNFVRGEDSFVRAQWAGKPFVWHIYPQVNNAHRNKLDAFLTRYLSLSLSSSNQDDSLLIHEKLDKTSRETTRTFWYVWNNFSNTSPDWAAFIAQLPALQRHSRAWTNQLMIYDDLTQQLVNFTENNVECEADQSF</sequence>
<evidence type="ECO:0000313" key="9">
    <source>
        <dbReference type="Proteomes" id="UP000242660"/>
    </source>
</evidence>
<reference evidence="8 9" key="1">
    <citation type="journal article" date="2017" name="Front. Microbiol.">
        <title>Genome of Ca. Pandoraea novymonadis, an Endosymbiotic Bacterium of the Trypanosomatid Novymonas esmeraldas.</title>
        <authorList>
            <person name="Kostygov A.Y."/>
            <person name="Butenko A."/>
            <person name="Nenarokova A."/>
            <person name="Tashyreva D."/>
            <person name="Flegontov P."/>
            <person name="Lukes J."/>
            <person name="Yurchenko V."/>
        </authorList>
    </citation>
    <scope>NUCLEOTIDE SEQUENCE [LARGE SCALE GENOMIC DNA]</scope>
    <source>
        <strain evidence="8 9">E262</strain>
    </source>
</reference>
<evidence type="ECO:0000256" key="5">
    <source>
        <dbReference type="ARBA" id="ARBA00024416"/>
    </source>
</evidence>
<evidence type="ECO:0000256" key="4">
    <source>
        <dbReference type="ARBA" id="ARBA00024346"/>
    </source>
</evidence>
<proteinExistence type="inferred from homology"/>
<comment type="function">
    <text evidence="3">Protein-arginine rhamnosyltransferase that catalyzes the transfer of a single rhamnose to elongation factor P (EF-P) on 'Lys-32', a modification required for EF-P-dependent rescue of polyproline stalled ribosomes.</text>
</comment>
<keyword evidence="2" id="KW-0808">Transferase</keyword>
<dbReference type="Pfam" id="PF10093">
    <property type="entry name" value="EarP"/>
    <property type="match status" value="1"/>
</dbReference>
<dbReference type="PIRSF" id="PIRSF015557">
    <property type="entry name" value="UCP015557"/>
    <property type="match status" value="1"/>
</dbReference>
<comment type="catalytic activity">
    <reaction evidence="7">
        <text>dTDP-beta-L-rhamnose + L-arginyl-[protein] = N(omega)-(alpha-L-rhamnosyl)-L-arginyl-[protein] + dTDP + H(+)</text>
        <dbReference type="Rhea" id="RHEA:66692"/>
        <dbReference type="Rhea" id="RHEA-COMP:10532"/>
        <dbReference type="Rhea" id="RHEA-COMP:17096"/>
        <dbReference type="ChEBI" id="CHEBI:15378"/>
        <dbReference type="ChEBI" id="CHEBI:29965"/>
        <dbReference type="ChEBI" id="CHEBI:57510"/>
        <dbReference type="ChEBI" id="CHEBI:58369"/>
        <dbReference type="ChEBI" id="CHEBI:167445"/>
    </reaction>
    <physiologicalReaction direction="left-to-right" evidence="7">
        <dbReference type="Rhea" id="RHEA:66693"/>
    </physiologicalReaction>
</comment>
<protein>
    <recommendedName>
        <fullName evidence="5">Protein-arginine rhamnosyltransferase</fullName>
    </recommendedName>
    <alternativeName>
        <fullName evidence="6">EF-P arginine rhamnosyltransferase</fullName>
    </alternativeName>
</protein>
<evidence type="ECO:0000256" key="2">
    <source>
        <dbReference type="ARBA" id="ARBA00022679"/>
    </source>
</evidence>
<comment type="caution">
    <text evidence="8">The sequence shown here is derived from an EMBL/GenBank/DDBJ whole genome shotgun (WGS) entry which is preliminary data.</text>
</comment>
<gene>
    <name evidence="8" type="ORF">BZL35_00912</name>
</gene>
<evidence type="ECO:0000256" key="6">
    <source>
        <dbReference type="ARBA" id="ARBA00030025"/>
    </source>
</evidence>
<evidence type="ECO:0000313" key="8">
    <source>
        <dbReference type="EMBL" id="PSB91691.1"/>
    </source>
</evidence>
<evidence type="ECO:0000256" key="7">
    <source>
        <dbReference type="ARBA" id="ARBA00048472"/>
    </source>
</evidence>
<dbReference type="EMBL" id="MUHY01000003">
    <property type="protein sequence ID" value="PSB91691.1"/>
    <property type="molecule type" value="Genomic_DNA"/>
</dbReference>
<organism evidence="8 9">
    <name type="scientific">Candidatus Pandoraea novymonadis</name>
    <dbReference type="NCBI Taxonomy" id="1808959"/>
    <lineage>
        <taxon>Bacteria</taxon>
        <taxon>Pseudomonadati</taxon>
        <taxon>Pseudomonadota</taxon>
        <taxon>Betaproteobacteria</taxon>
        <taxon>Burkholderiales</taxon>
        <taxon>Burkholderiaceae</taxon>
        <taxon>Pandoraea</taxon>
    </lineage>
</organism>
<dbReference type="Proteomes" id="UP000242660">
    <property type="component" value="Unassembled WGS sequence"/>
</dbReference>
<comment type="similarity">
    <text evidence="4">Belongs to the glycosyltransferase 104 family.</text>
</comment>
<evidence type="ECO:0000256" key="1">
    <source>
        <dbReference type="ARBA" id="ARBA00022676"/>
    </source>
</evidence>
<keyword evidence="1" id="KW-0328">Glycosyltransferase</keyword>
<dbReference type="NCBIfam" id="TIGR03837">
    <property type="entry name" value="efp_Arg_rhamno"/>
    <property type="match status" value="1"/>
</dbReference>
<dbReference type="InterPro" id="IPR016633">
    <property type="entry name" value="EarP"/>
</dbReference>